<protein>
    <submittedName>
        <fullName evidence="1">Uncharacterized protein</fullName>
    </submittedName>
</protein>
<evidence type="ECO:0000313" key="1">
    <source>
        <dbReference type="EMBL" id="PKZ13955.1"/>
    </source>
</evidence>
<evidence type="ECO:0000313" key="2">
    <source>
        <dbReference type="Proteomes" id="UP000242263"/>
    </source>
</evidence>
<name>A0A2I1M1F3_9BIFI</name>
<dbReference type="Proteomes" id="UP000242263">
    <property type="component" value="Unassembled WGS sequence"/>
</dbReference>
<dbReference type="RefSeq" id="WP_101541646.1">
    <property type="nucleotide sequence ID" value="NZ_PKGU01000009.1"/>
</dbReference>
<comment type="caution">
    <text evidence="1">The sequence shown here is derived from an EMBL/GenBank/DDBJ whole genome shotgun (WGS) entry which is preliminary data.</text>
</comment>
<reference evidence="1 2" key="1">
    <citation type="submission" date="2017-12" db="EMBL/GenBank/DDBJ databases">
        <title>Phylogenetic diversity of female urinary microbiome.</title>
        <authorList>
            <person name="Thomas-White K."/>
            <person name="Wolfe A.J."/>
        </authorList>
    </citation>
    <scope>NUCLEOTIDE SEQUENCE [LARGE SCALE GENOMIC DNA]</scope>
    <source>
        <strain evidence="1 2">UMB0064</strain>
    </source>
</reference>
<accession>A0A2I1M1F3</accession>
<proteinExistence type="predicted"/>
<dbReference type="AlphaFoldDB" id="A0A2I1M1F3"/>
<sequence>MNKQTSEWGYTGLVIPWNATYDSDLNPQAKMLYAHLLKMNHYGVVDLPPEHNLIQLLSMPPSQVKQALDTLTTLGYVRLLKHGERTFFTTRRPLTAIKEQSYETV</sequence>
<dbReference type="EMBL" id="PKGU01000009">
    <property type="protein sequence ID" value="PKZ13955.1"/>
    <property type="molecule type" value="Genomic_DNA"/>
</dbReference>
<gene>
    <name evidence="1" type="ORF">CYJ32_07880</name>
</gene>
<organism evidence="1 2">
    <name type="scientific">Alloscardovia omnicolens</name>
    <dbReference type="NCBI Taxonomy" id="419015"/>
    <lineage>
        <taxon>Bacteria</taxon>
        <taxon>Bacillati</taxon>
        <taxon>Actinomycetota</taxon>
        <taxon>Actinomycetes</taxon>
        <taxon>Bifidobacteriales</taxon>
        <taxon>Bifidobacteriaceae</taxon>
        <taxon>Alloscardovia</taxon>
    </lineage>
</organism>